<feature type="transmembrane region" description="Helical" evidence="1">
    <location>
        <begin position="138"/>
        <end position="158"/>
    </location>
</feature>
<keyword evidence="3" id="KW-1185">Reference proteome</keyword>
<proteinExistence type="predicted"/>
<reference evidence="3" key="1">
    <citation type="submission" date="2023-07" db="EMBL/GenBank/DDBJ databases">
        <title>Study on multiphase classification of strain Alteromonas salexigens isolated from the Yellow Sea.</title>
        <authorList>
            <person name="Sun L."/>
        </authorList>
    </citation>
    <scope>NUCLEOTIDE SEQUENCE [LARGE SCALE GENOMIC DNA]</scope>
    <source>
        <strain evidence="3">ASW11-19</strain>
    </source>
</reference>
<dbReference type="RefSeq" id="WP_262992393.1">
    <property type="nucleotide sequence ID" value="NZ_JAOTJC010000005.1"/>
</dbReference>
<dbReference type="EMBL" id="JAOTJC010000005">
    <property type="protein sequence ID" value="MCU7553688.1"/>
    <property type="molecule type" value="Genomic_DNA"/>
</dbReference>
<feature type="transmembrane region" description="Helical" evidence="1">
    <location>
        <begin position="20"/>
        <end position="46"/>
    </location>
</feature>
<accession>A0ABT2VLG9</accession>
<comment type="caution">
    <text evidence="2">The sequence shown here is derived from an EMBL/GenBank/DDBJ whole genome shotgun (WGS) entry which is preliminary data.</text>
</comment>
<keyword evidence="1" id="KW-0812">Transmembrane</keyword>
<evidence type="ECO:0000256" key="1">
    <source>
        <dbReference type="SAM" id="Phobius"/>
    </source>
</evidence>
<sequence length="250" mass="27278">MHINTNLEKKDYLNAYKDMFVFLFRHPLITAIFIVVCLTCELIPFAWFPLKMAGYALAISLMVCVTTLHYRSGSLQGLLSEWRFQGAVYLPAIALILGLSWLGFLVADTLLSVLSEGETQGALPPVQAVTVQEDGNTLFVALFAAAIVCVAQIMPLVLAHFCRGLGLSRHQGEKIWLALMLRAKSLLAFIPIAQLVPLSIAMNWNVAGVVIALATLYSTFLLFIVFNISPAQPRRSVVMDNNIAAGPAAG</sequence>
<feature type="transmembrane region" description="Helical" evidence="1">
    <location>
        <begin position="52"/>
        <end position="70"/>
    </location>
</feature>
<dbReference type="Proteomes" id="UP001209257">
    <property type="component" value="Unassembled WGS sequence"/>
</dbReference>
<keyword evidence="1" id="KW-0472">Membrane</keyword>
<evidence type="ECO:0000313" key="2">
    <source>
        <dbReference type="EMBL" id="MCU7553688.1"/>
    </source>
</evidence>
<evidence type="ECO:0000313" key="3">
    <source>
        <dbReference type="Proteomes" id="UP001209257"/>
    </source>
</evidence>
<protein>
    <submittedName>
        <fullName evidence="2">Uncharacterized protein</fullName>
    </submittedName>
</protein>
<feature type="transmembrane region" description="Helical" evidence="1">
    <location>
        <begin position="82"/>
        <end position="104"/>
    </location>
</feature>
<gene>
    <name evidence="2" type="ORF">OCL06_03640</name>
</gene>
<feature type="transmembrane region" description="Helical" evidence="1">
    <location>
        <begin position="206"/>
        <end position="226"/>
    </location>
</feature>
<feature type="transmembrane region" description="Helical" evidence="1">
    <location>
        <begin position="179"/>
        <end position="200"/>
    </location>
</feature>
<organism evidence="2 3">
    <name type="scientific">Alteromonas salexigens</name>
    <dbReference type="NCBI Taxonomy" id="2982530"/>
    <lineage>
        <taxon>Bacteria</taxon>
        <taxon>Pseudomonadati</taxon>
        <taxon>Pseudomonadota</taxon>
        <taxon>Gammaproteobacteria</taxon>
        <taxon>Alteromonadales</taxon>
        <taxon>Alteromonadaceae</taxon>
        <taxon>Alteromonas/Salinimonas group</taxon>
        <taxon>Alteromonas</taxon>
    </lineage>
</organism>
<keyword evidence="1" id="KW-1133">Transmembrane helix</keyword>
<name>A0ABT2VLG9_9ALTE</name>